<gene>
    <name evidence="1" type="ORF">CLOSTHATH_03780</name>
</gene>
<dbReference type="EMBL" id="ACIO01000314">
    <property type="protein sequence ID" value="EFC98030.1"/>
    <property type="molecule type" value="Genomic_DNA"/>
</dbReference>
<accession>D3AJI9</accession>
<sequence>MFCLFTQSFLLYLFLQDNEIILERHKDGDNRIRIPHTETDTQPALS</sequence>
<protein>
    <submittedName>
        <fullName evidence="1">Uncharacterized protein</fullName>
    </submittedName>
</protein>
<evidence type="ECO:0000313" key="2">
    <source>
        <dbReference type="Proteomes" id="UP000004968"/>
    </source>
</evidence>
<proteinExistence type="predicted"/>
<evidence type="ECO:0000313" key="1">
    <source>
        <dbReference type="EMBL" id="EFC98030.1"/>
    </source>
</evidence>
<reference evidence="1 2" key="1">
    <citation type="submission" date="2010-01" db="EMBL/GenBank/DDBJ databases">
        <authorList>
            <person name="Weinstock G."/>
            <person name="Sodergren E."/>
            <person name="Clifton S."/>
            <person name="Fulton L."/>
            <person name="Fulton B."/>
            <person name="Courtney L."/>
            <person name="Fronick C."/>
            <person name="Harrison M."/>
            <person name="Strong C."/>
            <person name="Farmer C."/>
            <person name="Delahaunty K."/>
            <person name="Markovic C."/>
            <person name="Hall O."/>
            <person name="Minx P."/>
            <person name="Tomlinson C."/>
            <person name="Mitreva M."/>
            <person name="Nelson J."/>
            <person name="Hou S."/>
            <person name="Wollam A."/>
            <person name="Pepin K.H."/>
            <person name="Johnson M."/>
            <person name="Bhonagiri V."/>
            <person name="Nash W.E."/>
            <person name="Warren W."/>
            <person name="Chinwalla A."/>
            <person name="Mardis E.R."/>
            <person name="Wilson R.K."/>
        </authorList>
    </citation>
    <scope>NUCLEOTIDE SEQUENCE [LARGE SCALE GENOMIC DNA]</scope>
    <source>
        <strain evidence="1 2">DSM 13479</strain>
    </source>
</reference>
<comment type="caution">
    <text evidence="1">The sequence shown here is derived from an EMBL/GenBank/DDBJ whole genome shotgun (WGS) entry which is preliminary data.</text>
</comment>
<name>D3AJI9_9FIRM</name>
<dbReference type="HOGENOM" id="CLU_3184614_0_0_9"/>
<dbReference type="Proteomes" id="UP000004968">
    <property type="component" value="Unassembled WGS sequence"/>
</dbReference>
<dbReference type="AlphaFoldDB" id="D3AJI9"/>
<organism evidence="1 2">
    <name type="scientific">Hungatella hathewayi DSM 13479</name>
    <dbReference type="NCBI Taxonomy" id="566550"/>
    <lineage>
        <taxon>Bacteria</taxon>
        <taxon>Bacillati</taxon>
        <taxon>Bacillota</taxon>
        <taxon>Clostridia</taxon>
        <taxon>Lachnospirales</taxon>
        <taxon>Lachnospiraceae</taxon>
        <taxon>Hungatella</taxon>
    </lineage>
</organism>